<keyword evidence="3" id="KW-1185">Reference proteome</keyword>
<dbReference type="STRING" id="6265.A0A0B2VRE7"/>
<dbReference type="GO" id="GO:0030289">
    <property type="term" value="C:protein phosphatase 4 complex"/>
    <property type="evidence" value="ECO:0007669"/>
    <property type="project" value="TreeGrafter"/>
</dbReference>
<dbReference type="SUPFAM" id="SSF50729">
    <property type="entry name" value="PH domain-like"/>
    <property type="match status" value="1"/>
</dbReference>
<feature type="region of interest" description="Disordered" evidence="1">
    <location>
        <begin position="1"/>
        <end position="61"/>
    </location>
</feature>
<dbReference type="PANTHER" id="PTHR23318:SF0">
    <property type="entry name" value="SERINE_THREONINE-PROTEIN PHOSPHATASE 4 REGULATORY SUBUNIT 3"/>
    <property type="match status" value="1"/>
</dbReference>
<name>A0A0B2VRE7_TOXCA</name>
<reference evidence="2 3" key="1">
    <citation type="submission" date="2014-11" db="EMBL/GenBank/DDBJ databases">
        <title>Genetic blueprint of the zoonotic pathogen Toxocara canis.</title>
        <authorList>
            <person name="Zhu X.-Q."/>
            <person name="Korhonen P.K."/>
            <person name="Cai H."/>
            <person name="Young N.D."/>
            <person name="Nejsum P."/>
            <person name="von Samson-Himmelstjerna G."/>
            <person name="Boag P.R."/>
            <person name="Tan P."/>
            <person name="Li Q."/>
            <person name="Min J."/>
            <person name="Yang Y."/>
            <person name="Wang X."/>
            <person name="Fang X."/>
            <person name="Hall R.S."/>
            <person name="Hofmann A."/>
            <person name="Sternberg P.W."/>
            <person name="Jex A.R."/>
            <person name="Gasser R.B."/>
        </authorList>
    </citation>
    <scope>NUCLEOTIDE SEQUENCE [LARGE SCALE GENOMIC DNA]</scope>
    <source>
        <strain evidence="2">PN_DK_2014</strain>
    </source>
</reference>
<evidence type="ECO:0000313" key="2">
    <source>
        <dbReference type="EMBL" id="KHN86126.1"/>
    </source>
</evidence>
<sequence length="148" mass="16615">MPEPERTSLPSSNGDVGMSDQKANTGAIINEKSVPQQRDECRSLKNVEGEGDEDDPNRHLAKVDIPRDVRNRVKLYVLCDQRIWDDKGTGHVACVSSPEHQGATFIVVRLEHNEKNVLESRILMDTIYQKQQGDFLTPLNVFEDAALS</sequence>
<organism evidence="2 3">
    <name type="scientific">Toxocara canis</name>
    <name type="common">Canine roundworm</name>
    <dbReference type="NCBI Taxonomy" id="6265"/>
    <lineage>
        <taxon>Eukaryota</taxon>
        <taxon>Metazoa</taxon>
        <taxon>Ecdysozoa</taxon>
        <taxon>Nematoda</taxon>
        <taxon>Chromadorea</taxon>
        <taxon>Rhabditida</taxon>
        <taxon>Spirurina</taxon>
        <taxon>Ascaridomorpha</taxon>
        <taxon>Ascaridoidea</taxon>
        <taxon>Toxocaridae</taxon>
        <taxon>Toxocara</taxon>
    </lineage>
</organism>
<gene>
    <name evidence="2" type="primary">flfl</name>
    <name evidence="2" type="ORF">Tcan_15700</name>
</gene>
<dbReference type="InterPro" id="IPR051137">
    <property type="entry name" value="PP4R3-like"/>
</dbReference>
<dbReference type="Proteomes" id="UP000031036">
    <property type="component" value="Unassembled WGS sequence"/>
</dbReference>
<evidence type="ECO:0000313" key="3">
    <source>
        <dbReference type="Proteomes" id="UP000031036"/>
    </source>
</evidence>
<dbReference type="PANTHER" id="PTHR23318">
    <property type="entry name" value="ATP SYNTHASE GAMMA-RELATED"/>
    <property type="match status" value="1"/>
</dbReference>
<dbReference type="OrthoDB" id="27483at2759"/>
<dbReference type="GO" id="GO:0006974">
    <property type="term" value="P:DNA damage response"/>
    <property type="evidence" value="ECO:0007669"/>
    <property type="project" value="TreeGrafter"/>
</dbReference>
<dbReference type="InterPro" id="IPR011993">
    <property type="entry name" value="PH-like_dom_sf"/>
</dbReference>
<comment type="caution">
    <text evidence="2">The sequence shown here is derived from an EMBL/GenBank/DDBJ whole genome shotgun (WGS) entry which is preliminary data.</text>
</comment>
<dbReference type="Gene3D" id="2.30.29.30">
    <property type="entry name" value="Pleckstrin-homology domain (PH domain)/Phosphotyrosine-binding domain (PTB)"/>
    <property type="match status" value="1"/>
</dbReference>
<dbReference type="EMBL" id="JPKZ01000644">
    <property type="protein sequence ID" value="KHN86126.1"/>
    <property type="molecule type" value="Genomic_DNA"/>
</dbReference>
<dbReference type="AlphaFoldDB" id="A0A0B2VRE7"/>
<evidence type="ECO:0000256" key="1">
    <source>
        <dbReference type="SAM" id="MobiDB-lite"/>
    </source>
</evidence>
<dbReference type="GO" id="GO:0005654">
    <property type="term" value="C:nucleoplasm"/>
    <property type="evidence" value="ECO:0007669"/>
    <property type="project" value="TreeGrafter"/>
</dbReference>
<dbReference type="GO" id="GO:0072542">
    <property type="term" value="F:protein phosphatase activator activity"/>
    <property type="evidence" value="ECO:0007669"/>
    <property type="project" value="TreeGrafter"/>
</dbReference>
<accession>A0A0B2VRE7</accession>
<feature type="compositionally biased region" description="Basic and acidic residues" evidence="1">
    <location>
        <begin position="37"/>
        <end position="48"/>
    </location>
</feature>
<protein>
    <submittedName>
        <fullName evidence="2">Serine/threonine-protein phosphatase 4 regulatory subunit 3</fullName>
    </submittedName>
</protein>
<proteinExistence type="predicted"/>